<evidence type="ECO:0000313" key="1">
    <source>
        <dbReference type="EMBL" id="KAF3591817.1"/>
    </source>
</evidence>
<comment type="caution">
    <text evidence="1">The sequence shown here is derived from an EMBL/GenBank/DDBJ whole genome shotgun (WGS) entry which is preliminary data.</text>
</comment>
<protein>
    <submittedName>
        <fullName evidence="1">Uncharacterized protein</fullName>
    </submittedName>
</protein>
<dbReference type="EMBL" id="QGKV02000299">
    <property type="protein sequence ID" value="KAF3591817.1"/>
    <property type="molecule type" value="Genomic_DNA"/>
</dbReference>
<accession>A0ABQ7E4U3</accession>
<sequence length="145" mass="15855">MMLKVQGFQFLQDDGIMVMERFSWEDEIFTLKLITPGGASQDDSLLSPCSSCYNGISCNEGKGESLTWQGLFQGMVLPLEEPEGLQVGEGILVGSQDEEGPLLDFPSTRQSFPKGSPMPIYALAVRGAPLSREAVKNYAPLKYLS</sequence>
<keyword evidence="2" id="KW-1185">Reference proteome</keyword>
<reference evidence="1 2" key="1">
    <citation type="journal article" date="2020" name="BMC Genomics">
        <title>Intraspecific diversification of the crop wild relative Brassica cretica Lam. using demographic model selection.</title>
        <authorList>
            <person name="Kioukis A."/>
            <person name="Michalopoulou V.A."/>
            <person name="Briers L."/>
            <person name="Pirintsos S."/>
            <person name="Studholme D.J."/>
            <person name="Pavlidis P."/>
            <person name="Sarris P.F."/>
        </authorList>
    </citation>
    <scope>NUCLEOTIDE SEQUENCE [LARGE SCALE GENOMIC DNA]</scope>
    <source>
        <strain evidence="2">cv. PFS-1207/04</strain>
    </source>
</reference>
<name>A0ABQ7E4U3_BRACR</name>
<gene>
    <name evidence="1" type="ORF">DY000_02022959</name>
</gene>
<dbReference type="Proteomes" id="UP000266723">
    <property type="component" value="Unassembled WGS sequence"/>
</dbReference>
<evidence type="ECO:0000313" key="2">
    <source>
        <dbReference type="Proteomes" id="UP000266723"/>
    </source>
</evidence>
<proteinExistence type="predicted"/>
<organism evidence="1 2">
    <name type="scientific">Brassica cretica</name>
    <name type="common">Mustard</name>
    <dbReference type="NCBI Taxonomy" id="69181"/>
    <lineage>
        <taxon>Eukaryota</taxon>
        <taxon>Viridiplantae</taxon>
        <taxon>Streptophyta</taxon>
        <taxon>Embryophyta</taxon>
        <taxon>Tracheophyta</taxon>
        <taxon>Spermatophyta</taxon>
        <taxon>Magnoliopsida</taxon>
        <taxon>eudicotyledons</taxon>
        <taxon>Gunneridae</taxon>
        <taxon>Pentapetalae</taxon>
        <taxon>rosids</taxon>
        <taxon>malvids</taxon>
        <taxon>Brassicales</taxon>
        <taxon>Brassicaceae</taxon>
        <taxon>Brassiceae</taxon>
        <taxon>Brassica</taxon>
    </lineage>
</organism>